<dbReference type="PANTHER" id="PTHR34387:SF1">
    <property type="entry name" value="PERIPLASMIC IMMUNOGENIC PROTEIN"/>
    <property type="match status" value="1"/>
</dbReference>
<dbReference type="PANTHER" id="PTHR34387">
    <property type="entry name" value="SLR1258 PROTEIN"/>
    <property type="match status" value="1"/>
</dbReference>
<dbReference type="Pfam" id="PF04402">
    <property type="entry name" value="SIMPL"/>
    <property type="match status" value="1"/>
</dbReference>
<protein>
    <submittedName>
        <fullName evidence="2">SIMPL domain-containing protein</fullName>
    </submittedName>
</protein>
<dbReference type="InterPro" id="IPR007497">
    <property type="entry name" value="SIMPL/DUF541"/>
</dbReference>
<name>A0ABS5E9N7_9PROT</name>
<evidence type="ECO:0000313" key="2">
    <source>
        <dbReference type="EMBL" id="MBR0560621.1"/>
    </source>
</evidence>
<feature type="chain" id="PRO_5045245929" evidence="1">
    <location>
        <begin position="26"/>
        <end position="234"/>
    </location>
</feature>
<proteinExistence type="predicted"/>
<evidence type="ECO:0000256" key="1">
    <source>
        <dbReference type="SAM" id="SignalP"/>
    </source>
</evidence>
<evidence type="ECO:0000313" key="3">
    <source>
        <dbReference type="Proteomes" id="UP000677812"/>
    </source>
</evidence>
<keyword evidence="1" id="KW-0732">Signal</keyword>
<feature type="signal peptide" evidence="1">
    <location>
        <begin position="1"/>
        <end position="25"/>
    </location>
</feature>
<organism evidence="2 3">
    <name type="scientific">Neokomagataea anthophila</name>
    <dbReference type="NCBI Taxonomy" id="2826925"/>
    <lineage>
        <taxon>Bacteria</taxon>
        <taxon>Pseudomonadati</taxon>
        <taxon>Pseudomonadota</taxon>
        <taxon>Alphaproteobacteria</taxon>
        <taxon>Acetobacterales</taxon>
        <taxon>Acetobacteraceae</taxon>
        <taxon>Neokomagataea</taxon>
    </lineage>
</organism>
<reference evidence="2 3" key="1">
    <citation type="submission" date="2021-04" db="EMBL/GenBank/DDBJ databases">
        <title>The complete genome sequence of Neokomagataea sp. TBRC 2177.</title>
        <authorList>
            <person name="Charoenyingcharoen P."/>
            <person name="Yukphan P."/>
        </authorList>
    </citation>
    <scope>NUCLEOTIDE SEQUENCE [LARGE SCALE GENOMIC DNA]</scope>
    <source>
        <strain evidence="2 3">TBRC 2177</strain>
    </source>
</reference>
<dbReference type="Gene3D" id="3.30.110.170">
    <property type="entry name" value="Protein of unknown function (DUF541), domain 1"/>
    <property type="match status" value="1"/>
</dbReference>
<dbReference type="Proteomes" id="UP000677812">
    <property type="component" value="Unassembled WGS sequence"/>
</dbReference>
<dbReference type="Gene3D" id="3.30.70.2970">
    <property type="entry name" value="Protein of unknown function (DUF541), domain 2"/>
    <property type="match status" value="1"/>
</dbReference>
<dbReference type="EMBL" id="JAGRQH010000011">
    <property type="protein sequence ID" value="MBR0560621.1"/>
    <property type="molecule type" value="Genomic_DNA"/>
</dbReference>
<sequence length="234" mass="25074">MYSRFALGAVCVSGLFYGFLGHAQAAVVQDHDMTTLNFSITNDVRAPATRLTAHLYARAENASPMGAQKALNASIATAMKLVSGQTGVDAKAGSYTIDDETPEHGHTRWIARQDVTLSGEDAGRILELAGALQAQGLMLDGTDWSLDPASREALLKKARLEALEKVRPQAEENAKALGLKLLRLNDVRINTGYEGVRPMMASLSLRSAPMAPPQSSREEQVVSATVEVQAELGQ</sequence>
<keyword evidence="3" id="KW-1185">Reference proteome</keyword>
<gene>
    <name evidence="2" type="ORF">KB213_11230</name>
</gene>
<comment type="caution">
    <text evidence="2">The sequence shown here is derived from an EMBL/GenBank/DDBJ whole genome shotgun (WGS) entry which is preliminary data.</text>
</comment>
<dbReference type="InterPro" id="IPR052022">
    <property type="entry name" value="26kDa_periplasmic_antigen"/>
</dbReference>
<accession>A0ABS5E9N7</accession>